<dbReference type="Proteomes" id="UP000530928">
    <property type="component" value="Unassembled WGS sequence"/>
</dbReference>
<evidence type="ECO:0000256" key="2">
    <source>
        <dbReference type="SAM" id="SignalP"/>
    </source>
</evidence>
<accession>A0A7W0CE77</accession>
<evidence type="ECO:0000256" key="1">
    <source>
        <dbReference type="SAM" id="MobiDB-lite"/>
    </source>
</evidence>
<organism evidence="4 5">
    <name type="scientific">Nonomuraea soli</name>
    <dbReference type="NCBI Taxonomy" id="1032476"/>
    <lineage>
        <taxon>Bacteria</taxon>
        <taxon>Bacillati</taxon>
        <taxon>Actinomycetota</taxon>
        <taxon>Actinomycetes</taxon>
        <taxon>Streptosporangiales</taxon>
        <taxon>Streptosporangiaceae</taxon>
        <taxon>Nonomuraea</taxon>
    </lineage>
</organism>
<reference evidence="4 5" key="1">
    <citation type="submission" date="2020-07" db="EMBL/GenBank/DDBJ databases">
        <title>Genomic Encyclopedia of Type Strains, Phase IV (KMG-IV): sequencing the most valuable type-strain genomes for metagenomic binning, comparative biology and taxonomic classification.</title>
        <authorList>
            <person name="Goeker M."/>
        </authorList>
    </citation>
    <scope>NUCLEOTIDE SEQUENCE [LARGE SCALE GENOMIC DNA]</scope>
    <source>
        <strain evidence="4 5">DSM 45533</strain>
    </source>
</reference>
<name>A0A7W0CE77_9ACTN</name>
<proteinExistence type="predicted"/>
<dbReference type="InterPro" id="IPR046540">
    <property type="entry name" value="DMFA2_C"/>
</dbReference>
<comment type="caution">
    <text evidence="4">The sequence shown here is derived from an EMBL/GenBank/DDBJ whole genome shotgun (WGS) entry which is preliminary data.</text>
</comment>
<keyword evidence="5" id="KW-1185">Reference proteome</keyword>
<dbReference type="RefSeq" id="WP_181608319.1">
    <property type="nucleotide sequence ID" value="NZ_BAABAM010000001.1"/>
</dbReference>
<sequence length="459" mass="49246">MRILFIIAALLLPSACFAVPDAEPPRRAAQGEAALDGTALGGETGRGGAATAGRAAGTPVDWRIERPRGVEGFADRVSVLPGQSFRLYVSTRAPRFVARAMRVGSPTTQVWVSGPVEAVSQPAARLTGGMVSASHWKPSLTVETTGWPEGAYLIRLETSRGHRYVPITVRSASTAGKVVILNAVTTWQAYNQWGGRSLYSGPGGFSGRSPRVSFDRPYDRSGARLFLDFERDAIELAERSGAPLAYLTDLDLVPGALDGATALFSLGHDEYWSPTMRSVVTRARDRGTNLAFLGANAVYWRIAVKGRVVECDKAVRCRLWRSVKPESELVGQQYDCFPAEAAYVVTRADHWIFEGTEGRRFPGLAGVETDKVSPGSPANVRILAESPVNCGGRRTVAHSTYYAADSGAGVFASGTMRWICGMRGSACGHGVTDAAAAFTRRATMNLLRRFSAGPAESVR</sequence>
<feature type="domain" description="N,N-dimethylformamidase beta subunit-like C-terminal" evidence="3">
    <location>
        <begin position="104"/>
        <end position="425"/>
    </location>
</feature>
<evidence type="ECO:0000313" key="5">
    <source>
        <dbReference type="Proteomes" id="UP000530928"/>
    </source>
</evidence>
<feature type="signal peptide" evidence="2">
    <location>
        <begin position="1"/>
        <end position="18"/>
    </location>
</feature>
<dbReference type="Pfam" id="PF20254">
    <property type="entry name" value="DMFA2_C"/>
    <property type="match status" value="1"/>
</dbReference>
<protein>
    <recommendedName>
        <fullName evidence="3">N,N-dimethylformamidase beta subunit-like C-terminal domain-containing protein</fullName>
    </recommendedName>
</protein>
<dbReference type="EMBL" id="JACDUR010000001">
    <property type="protein sequence ID" value="MBA2889536.1"/>
    <property type="molecule type" value="Genomic_DNA"/>
</dbReference>
<gene>
    <name evidence="4" type="ORF">HNR30_000871</name>
</gene>
<evidence type="ECO:0000259" key="3">
    <source>
        <dbReference type="Pfam" id="PF20254"/>
    </source>
</evidence>
<feature type="compositionally biased region" description="Gly residues" evidence="1">
    <location>
        <begin position="39"/>
        <end position="50"/>
    </location>
</feature>
<feature type="chain" id="PRO_5031477662" description="N,N-dimethylformamidase beta subunit-like C-terminal domain-containing protein" evidence="2">
    <location>
        <begin position="19"/>
        <end position="459"/>
    </location>
</feature>
<evidence type="ECO:0000313" key="4">
    <source>
        <dbReference type="EMBL" id="MBA2889536.1"/>
    </source>
</evidence>
<dbReference type="AlphaFoldDB" id="A0A7W0CE77"/>
<keyword evidence="2" id="KW-0732">Signal</keyword>
<feature type="region of interest" description="Disordered" evidence="1">
    <location>
        <begin position="28"/>
        <end position="58"/>
    </location>
</feature>